<comment type="caution">
    <text evidence="3">The sequence shown here is derived from an EMBL/GenBank/DDBJ whole genome shotgun (WGS) entry which is preliminary data.</text>
</comment>
<dbReference type="CDD" id="cd01014">
    <property type="entry name" value="nicotinamidase_related"/>
    <property type="match status" value="1"/>
</dbReference>
<dbReference type="EMBL" id="JBHTKA010000008">
    <property type="protein sequence ID" value="MFD1002028.1"/>
    <property type="molecule type" value="Genomic_DNA"/>
</dbReference>
<dbReference type="GO" id="GO:0016787">
    <property type="term" value="F:hydrolase activity"/>
    <property type="evidence" value="ECO:0007669"/>
    <property type="project" value="UniProtKB-KW"/>
</dbReference>
<dbReference type="Proteomes" id="UP001597112">
    <property type="component" value="Unassembled WGS sequence"/>
</dbReference>
<evidence type="ECO:0000259" key="2">
    <source>
        <dbReference type="Pfam" id="PF00857"/>
    </source>
</evidence>
<dbReference type="Gene3D" id="3.40.50.850">
    <property type="entry name" value="Isochorismatase-like"/>
    <property type="match status" value="1"/>
</dbReference>
<dbReference type="Pfam" id="PF00857">
    <property type="entry name" value="Isochorismatase"/>
    <property type="match status" value="1"/>
</dbReference>
<evidence type="ECO:0000313" key="4">
    <source>
        <dbReference type="Proteomes" id="UP001597112"/>
    </source>
</evidence>
<protein>
    <submittedName>
        <fullName evidence="3">Cysteine hydrolase family protein</fullName>
        <ecNumber evidence="3">3.-.-.-</ecNumber>
    </submittedName>
</protein>
<dbReference type="InterPro" id="IPR036380">
    <property type="entry name" value="Isochorismatase-like_sf"/>
</dbReference>
<organism evidence="3 4">
    <name type="scientific">Ohtaekwangia kribbensis</name>
    <dbReference type="NCBI Taxonomy" id="688913"/>
    <lineage>
        <taxon>Bacteria</taxon>
        <taxon>Pseudomonadati</taxon>
        <taxon>Bacteroidota</taxon>
        <taxon>Cytophagia</taxon>
        <taxon>Cytophagales</taxon>
        <taxon>Fulvivirgaceae</taxon>
        <taxon>Ohtaekwangia</taxon>
    </lineage>
</organism>
<name>A0ABW3K9N1_9BACT</name>
<accession>A0ABW3K9N1</accession>
<dbReference type="InterPro" id="IPR050272">
    <property type="entry name" value="Isochorismatase-like_hydrls"/>
</dbReference>
<dbReference type="EC" id="3.-.-.-" evidence="3"/>
<sequence>MRVLLIIDMQIAMFSPDSQMFDLDAVIERINLLADILRKRGDQVIFIQHDGSNEEFCMPGTEGFEILPALSVGEDDLLISKTANDSFYKTKLQEQLDRPDLDELIITGISTDFCVDATIKSAIVKDYHVTVISDAHTTDDKPHLRAEQLIDHYNWVWTMMPPTTSKINVTSFNDYIKFINN</sequence>
<dbReference type="RefSeq" id="WP_377582741.1">
    <property type="nucleotide sequence ID" value="NZ_JBHTKA010000008.1"/>
</dbReference>
<dbReference type="PANTHER" id="PTHR43540:SF14">
    <property type="entry name" value="ISOCHORISMATASE"/>
    <property type="match status" value="1"/>
</dbReference>
<gene>
    <name evidence="3" type="ORF">ACFQ21_22070</name>
</gene>
<evidence type="ECO:0000313" key="3">
    <source>
        <dbReference type="EMBL" id="MFD1002028.1"/>
    </source>
</evidence>
<dbReference type="InterPro" id="IPR000868">
    <property type="entry name" value="Isochorismatase-like_dom"/>
</dbReference>
<reference evidence="4" key="1">
    <citation type="journal article" date="2019" name="Int. J. Syst. Evol. Microbiol.">
        <title>The Global Catalogue of Microorganisms (GCM) 10K type strain sequencing project: providing services to taxonomists for standard genome sequencing and annotation.</title>
        <authorList>
            <consortium name="The Broad Institute Genomics Platform"/>
            <consortium name="The Broad Institute Genome Sequencing Center for Infectious Disease"/>
            <person name="Wu L."/>
            <person name="Ma J."/>
        </authorList>
    </citation>
    <scope>NUCLEOTIDE SEQUENCE [LARGE SCALE GENOMIC DNA]</scope>
    <source>
        <strain evidence="4">CCUG 58938</strain>
    </source>
</reference>
<proteinExistence type="predicted"/>
<dbReference type="SUPFAM" id="SSF52499">
    <property type="entry name" value="Isochorismatase-like hydrolases"/>
    <property type="match status" value="1"/>
</dbReference>
<keyword evidence="1 3" id="KW-0378">Hydrolase</keyword>
<feature type="domain" description="Isochorismatase-like" evidence="2">
    <location>
        <begin position="3"/>
        <end position="140"/>
    </location>
</feature>
<dbReference type="PANTHER" id="PTHR43540">
    <property type="entry name" value="PEROXYUREIDOACRYLATE/UREIDOACRYLATE AMIDOHYDROLASE-RELATED"/>
    <property type="match status" value="1"/>
</dbReference>
<evidence type="ECO:0000256" key="1">
    <source>
        <dbReference type="ARBA" id="ARBA00022801"/>
    </source>
</evidence>
<keyword evidence="4" id="KW-1185">Reference proteome</keyword>